<dbReference type="EMBL" id="VBOV01000244">
    <property type="protein sequence ID" value="TMQ55721.1"/>
    <property type="molecule type" value="Genomic_DNA"/>
</dbReference>
<comment type="caution">
    <text evidence="5">The sequence shown here is derived from an EMBL/GenBank/DDBJ whole genome shotgun (WGS) entry which is preliminary data.</text>
</comment>
<feature type="transmembrane region" description="Helical" evidence="4">
    <location>
        <begin position="229"/>
        <end position="245"/>
    </location>
</feature>
<evidence type="ECO:0000313" key="6">
    <source>
        <dbReference type="Proteomes" id="UP000320913"/>
    </source>
</evidence>
<feature type="transmembrane region" description="Helical" evidence="4">
    <location>
        <begin position="266"/>
        <end position="287"/>
    </location>
</feature>
<dbReference type="Gene3D" id="1.25.40.10">
    <property type="entry name" value="Tetratricopeptide repeat domain"/>
    <property type="match status" value="3"/>
</dbReference>
<feature type="transmembrane region" description="Helical" evidence="4">
    <location>
        <begin position="386"/>
        <end position="403"/>
    </location>
</feature>
<dbReference type="InterPro" id="IPR011990">
    <property type="entry name" value="TPR-like_helical_dom_sf"/>
</dbReference>
<proteinExistence type="predicted"/>
<evidence type="ECO:0000256" key="2">
    <source>
        <dbReference type="ARBA" id="ARBA00022803"/>
    </source>
</evidence>
<feature type="repeat" description="TPR" evidence="3">
    <location>
        <begin position="428"/>
        <end position="461"/>
    </location>
</feature>
<feature type="transmembrane region" description="Helical" evidence="4">
    <location>
        <begin position="65"/>
        <end position="86"/>
    </location>
</feature>
<feature type="transmembrane region" description="Helical" evidence="4">
    <location>
        <begin position="21"/>
        <end position="45"/>
    </location>
</feature>
<protein>
    <submittedName>
        <fullName evidence="5">Tetratricopeptide repeat protein</fullName>
    </submittedName>
</protein>
<reference evidence="5 6" key="1">
    <citation type="journal article" date="2019" name="Nat. Microbiol.">
        <title>Mediterranean grassland soil C-N compound turnover is dependent on rainfall and depth, and is mediated by genomically divergent microorganisms.</title>
        <authorList>
            <person name="Diamond S."/>
            <person name="Andeer P.F."/>
            <person name="Li Z."/>
            <person name="Crits-Christoph A."/>
            <person name="Burstein D."/>
            <person name="Anantharaman K."/>
            <person name="Lane K.R."/>
            <person name="Thomas B.C."/>
            <person name="Pan C."/>
            <person name="Northen T.R."/>
            <person name="Banfield J.F."/>
        </authorList>
    </citation>
    <scope>NUCLEOTIDE SEQUENCE [LARGE SCALE GENOMIC DNA]</scope>
    <source>
        <strain evidence="5">WS_5</strain>
    </source>
</reference>
<feature type="transmembrane region" description="Helical" evidence="4">
    <location>
        <begin position="107"/>
        <end position="137"/>
    </location>
</feature>
<keyword evidence="4" id="KW-0472">Membrane</keyword>
<sequence length="612" mass="66768">MVKTRRVRSVRPRPSSLAARLPWLLPAAIALVTALAFLPSVRYGFMDWDDNAYVTENAMIRDSSLQGVGALFGTFIEGNYQPLTIASYTLDYRLWKLDPRGYHITNVVLHTLATVSVFAFVFLLTGSAALSAITSLFFGIHPLHVESVAWVSGRKDVLYALFYLLSCAAYVLWLRARGPGRPLLYAATLLGFLLSLLSKGMAVTLPVALLAVDLYLKRGWNLKLLLEKAPMFLIAIVFGYLSVVAQTRQGAVQALASYPFYERILFACYGISAYLIRAIAPAGLSAFYPYPLKTAGVPLLYALAPLGVLVLGAAIAWIARKDRAALFGALFFLVNVVLVLQLFPVGSAVIADRYTYLSFVGVGLILASAYRLLARALAERLPSAKAALTAVLVAASGLAFFATRARSEIWRNNVTLWTDVLSHYPTLPLGYTKRARTYMLEGDNERALRDVEKAIALDPNDARALTMRGTIRFIQGDNAGALSDLTKSVSLQSDDPVAWNSLGAVHLTVGDREKAQADFTRAIERNPGYAEAYLNRALARGASSPVNAIEDFDAAIRFQPGNAKAYLWRSGARMQLGDRAGALQDARQAQALGYPVDHAYLEMLQRSGASPP</sequence>
<dbReference type="PANTHER" id="PTHR44227:SF3">
    <property type="entry name" value="PROTEIN O-MANNOSYL-TRANSFERASE TMTC4"/>
    <property type="match status" value="1"/>
</dbReference>
<evidence type="ECO:0000313" key="5">
    <source>
        <dbReference type="EMBL" id="TMQ55721.1"/>
    </source>
</evidence>
<dbReference type="Pfam" id="PF13432">
    <property type="entry name" value="TPR_16"/>
    <property type="match status" value="2"/>
</dbReference>
<evidence type="ECO:0000256" key="1">
    <source>
        <dbReference type="ARBA" id="ARBA00022737"/>
    </source>
</evidence>
<dbReference type="InterPro" id="IPR019734">
    <property type="entry name" value="TPR_rpt"/>
</dbReference>
<dbReference type="SUPFAM" id="SSF48452">
    <property type="entry name" value="TPR-like"/>
    <property type="match status" value="1"/>
</dbReference>
<dbReference type="InterPro" id="IPR052346">
    <property type="entry name" value="O-mannosyl-transferase_TMTC"/>
</dbReference>
<keyword evidence="4" id="KW-1133">Transmembrane helix</keyword>
<gene>
    <name evidence="5" type="ORF">E6K75_09170</name>
</gene>
<feature type="transmembrane region" description="Helical" evidence="4">
    <location>
        <begin position="299"/>
        <end position="319"/>
    </location>
</feature>
<dbReference type="PROSITE" id="PS50005">
    <property type="entry name" value="TPR"/>
    <property type="match status" value="2"/>
</dbReference>
<organism evidence="5 6">
    <name type="scientific">Eiseniibacteriota bacterium</name>
    <dbReference type="NCBI Taxonomy" id="2212470"/>
    <lineage>
        <taxon>Bacteria</taxon>
        <taxon>Candidatus Eiseniibacteriota</taxon>
    </lineage>
</organism>
<dbReference type="SMART" id="SM00028">
    <property type="entry name" value="TPR"/>
    <property type="match status" value="4"/>
</dbReference>
<feature type="transmembrane region" description="Helical" evidence="4">
    <location>
        <begin position="157"/>
        <end position="176"/>
    </location>
</feature>
<feature type="repeat" description="TPR" evidence="3">
    <location>
        <begin position="496"/>
        <end position="529"/>
    </location>
</feature>
<name>A0A538SWK1_UNCEI</name>
<feature type="non-terminal residue" evidence="5">
    <location>
        <position position="612"/>
    </location>
</feature>
<dbReference type="Proteomes" id="UP000320913">
    <property type="component" value="Unassembled WGS sequence"/>
</dbReference>
<keyword evidence="4" id="KW-0812">Transmembrane</keyword>
<feature type="transmembrane region" description="Helical" evidence="4">
    <location>
        <begin position="326"/>
        <end position="350"/>
    </location>
</feature>
<keyword evidence="1" id="KW-0677">Repeat</keyword>
<dbReference type="AlphaFoldDB" id="A0A538SWK1"/>
<evidence type="ECO:0000256" key="4">
    <source>
        <dbReference type="SAM" id="Phobius"/>
    </source>
</evidence>
<feature type="transmembrane region" description="Helical" evidence="4">
    <location>
        <begin position="183"/>
        <end position="209"/>
    </location>
</feature>
<evidence type="ECO:0000256" key="3">
    <source>
        <dbReference type="PROSITE-ProRule" id="PRU00339"/>
    </source>
</evidence>
<accession>A0A538SWK1</accession>
<keyword evidence="2 3" id="KW-0802">TPR repeat</keyword>
<feature type="transmembrane region" description="Helical" evidence="4">
    <location>
        <begin position="356"/>
        <end position="374"/>
    </location>
</feature>
<dbReference type="PANTHER" id="PTHR44227">
    <property type="match status" value="1"/>
</dbReference>